<evidence type="ECO:0000259" key="1">
    <source>
        <dbReference type="Pfam" id="PF13338"/>
    </source>
</evidence>
<dbReference type="InterPro" id="IPR025159">
    <property type="entry name" value="AbiEi_N"/>
</dbReference>
<dbReference type="Proteomes" id="UP001611263">
    <property type="component" value="Unassembled WGS sequence"/>
</dbReference>
<feature type="domain" description="AbiEi antitoxin N-terminal" evidence="1">
    <location>
        <begin position="14"/>
        <end position="57"/>
    </location>
</feature>
<dbReference type="Pfam" id="PF13338">
    <property type="entry name" value="AbiEi_4"/>
    <property type="match status" value="1"/>
</dbReference>
<evidence type="ECO:0000313" key="2">
    <source>
        <dbReference type="EMBL" id="MFI1462894.1"/>
    </source>
</evidence>
<comment type="caution">
    <text evidence="2">The sequence shown here is derived from an EMBL/GenBank/DDBJ whole genome shotgun (WGS) entry which is preliminary data.</text>
</comment>
<evidence type="ECO:0000313" key="3">
    <source>
        <dbReference type="Proteomes" id="UP001611263"/>
    </source>
</evidence>
<dbReference type="RefSeq" id="WP_033244057.1">
    <property type="nucleotide sequence ID" value="NZ_JBIRUQ010000004.1"/>
</dbReference>
<reference evidence="2 3" key="1">
    <citation type="submission" date="2024-10" db="EMBL/GenBank/DDBJ databases">
        <title>The Natural Products Discovery Center: Release of the First 8490 Sequenced Strains for Exploring Actinobacteria Biosynthetic Diversity.</title>
        <authorList>
            <person name="Kalkreuter E."/>
            <person name="Kautsar S.A."/>
            <person name="Yang D."/>
            <person name="Bader C.D."/>
            <person name="Teijaro C.N."/>
            <person name="Fluegel L."/>
            <person name="Davis C.M."/>
            <person name="Simpson J.R."/>
            <person name="Lauterbach L."/>
            <person name="Steele A.D."/>
            <person name="Gui C."/>
            <person name="Meng S."/>
            <person name="Li G."/>
            <person name="Viehrig K."/>
            <person name="Ye F."/>
            <person name="Su P."/>
            <person name="Kiefer A.F."/>
            <person name="Nichols A."/>
            <person name="Cepeda A.J."/>
            <person name="Yan W."/>
            <person name="Fan B."/>
            <person name="Jiang Y."/>
            <person name="Adhikari A."/>
            <person name="Zheng C.-J."/>
            <person name="Schuster L."/>
            <person name="Cowan T.M."/>
            <person name="Smanski M.J."/>
            <person name="Chevrette M.G."/>
            <person name="De Carvalho L.P.S."/>
            <person name="Shen B."/>
        </authorList>
    </citation>
    <scope>NUCLEOTIDE SEQUENCE [LARGE SCALE GENOMIC DNA]</scope>
    <source>
        <strain evidence="2 3">NPDC020568</strain>
    </source>
</reference>
<dbReference type="GeneID" id="93503362"/>
<organism evidence="2 3">
    <name type="scientific">Nocardia carnea</name>
    <dbReference type="NCBI Taxonomy" id="37328"/>
    <lineage>
        <taxon>Bacteria</taxon>
        <taxon>Bacillati</taxon>
        <taxon>Actinomycetota</taxon>
        <taxon>Actinomycetes</taxon>
        <taxon>Mycobacteriales</taxon>
        <taxon>Nocardiaceae</taxon>
        <taxon>Nocardia</taxon>
    </lineage>
</organism>
<dbReference type="EMBL" id="JBIRUQ010000004">
    <property type="protein sequence ID" value="MFI1462894.1"/>
    <property type="molecule type" value="Genomic_DNA"/>
</dbReference>
<proteinExistence type="predicted"/>
<gene>
    <name evidence="2" type="ORF">ACH4WX_19450</name>
</gene>
<name>A0ABW7TT01_9NOCA</name>
<keyword evidence="3" id="KW-1185">Reference proteome</keyword>
<accession>A0ABW7TT01</accession>
<protein>
    <submittedName>
        <fullName evidence="2">Type IV toxin-antitoxin system AbiEi family antitoxin domain-containing protein</fullName>
    </submittedName>
</protein>
<sequence length="200" mass="22373">MRHDESGRRDQLWELATRQRGYFTAADALRVGYSYQAQRHHKSHGNWIPIDRGIYRLREYLALPGQETDHLVRWMLWSGGAAVASHTTALAVHDLGIANPAEVHLTVPPGFRRKKAAVVLHRATLDDHEIEDHEGFRVTTPLRAVLETAQAGIDQDVVDSAVTELLDRGFSSRRRLLHGAQEVGPRAELAIERALRGGDG</sequence>